<protein>
    <submittedName>
        <fullName evidence="2">Winged helix-turn-helix domain-containing protein</fullName>
    </submittedName>
</protein>
<dbReference type="Pfam" id="PF06224">
    <property type="entry name" value="AlkZ-like"/>
    <property type="match status" value="1"/>
</dbReference>
<proteinExistence type="predicted"/>
<name>A0A849A1D9_9ACTN</name>
<dbReference type="RefSeq" id="WP_171198083.1">
    <property type="nucleotide sequence ID" value="NZ_JABEND010000001.1"/>
</dbReference>
<evidence type="ECO:0000313" key="3">
    <source>
        <dbReference type="Proteomes" id="UP000562984"/>
    </source>
</evidence>
<dbReference type="InterPro" id="IPR009351">
    <property type="entry name" value="AlkZ-like"/>
</dbReference>
<dbReference type="AlphaFoldDB" id="A0A849A1D9"/>
<dbReference type="Proteomes" id="UP000562984">
    <property type="component" value="Unassembled WGS sequence"/>
</dbReference>
<evidence type="ECO:0000313" key="2">
    <source>
        <dbReference type="EMBL" id="NNG34449.1"/>
    </source>
</evidence>
<organism evidence="2 3">
    <name type="scientific">Nakamurella aerolata</name>
    <dbReference type="NCBI Taxonomy" id="1656892"/>
    <lineage>
        <taxon>Bacteria</taxon>
        <taxon>Bacillati</taxon>
        <taxon>Actinomycetota</taxon>
        <taxon>Actinomycetes</taxon>
        <taxon>Nakamurellales</taxon>
        <taxon>Nakamurellaceae</taxon>
        <taxon>Nakamurella</taxon>
    </lineage>
</organism>
<feature type="region of interest" description="Disordered" evidence="1">
    <location>
        <begin position="1"/>
        <end position="26"/>
    </location>
</feature>
<gene>
    <name evidence="2" type="ORF">HKD39_01675</name>
</gene>
<keyword evidence="3" id="KW-1185">Reference proteome</keyword>
<dbReference type="PANTHER" id="PTHR30528:SF0">
    <property type="entry name" value="CYTOPLASMIC PROTEIN"/>
    <property type="match status" value="1"/>
</dbReference>
<accession>A0A849A1D9</accession>
<reference evidence="2 3" key="1">
    <citation type="submission" date="2020-05" db="EMBL/GenBank/DDBJ databases">
        <title>Nakamurella sp. DB0629 isolated from air conditioner.</title>
        <authorList>
            <person name="Kim D.H."/>
            <person name="Kim D.-U."/>
        </authorList>
    </citation>
    <scope>NUCLEOTIDE SEQUENCE [LARGE SCALE GENOMIC DNA]</scope>
    <source>
        <strain evidence="2 3">DB0629</strain>
    </source>
</reference>
<evidence type="ECO:0000256" key="1">
    <source>
        <dbReference type="SAM" id="MobiDB-lite"/>
    </source>
</evidence>
<sequence>MTKPGSAAGPTGPPGSASPPLRLSKRDARRTAIRAQALQRQRPDDLEAVLRQLFFLQLEPTKAVAPSAELVLWSRLGNTFRPEQVDEAIADGRVVEYRGTLRLAADMALFRADMAAWPGLPPLRPWQEIQAEWVDANDACRRDILHRLETEGPLPTGAFPDICEVPWKSSGWTNNRNVSQLLNLMVQRGEVAIAGHQAGERMWDLAERVYPDGPTLPLEQAAHERNKRRLTALGIARASGQECVFETTAVGEVGVPAEVAGVSGLWRVDPELLDQPFRGRAALLSPFDRLVFDRRRVAELFDYEYILEMYKPAAKRRWGYYALPVLYGDKLVGKLDATADHKSGVLRVNALHWDQAPSAALRAAVDREIDALGAWLGLPVQR</sequence>
<feature type="compositionally biased region" description="Low complexity" evidence="1">
    <location>
        <begin position="1"/>
        <end position="10"/>
    </location>
</feature>
<dbReference type="EMBL" id="JABEND010000001">
    <property type="protein sequence ID" value="NNG34449.1"/>
    <property type="molecule type" value="Genomic_DNA"/>
</dbReference>
<comment type="caution">
    <text evidence="2">The sequence shown here is derived from an EMBL/GenBank/DDBJ whole genome shotgun (WGS) entry which is preliminary data.</text>
</comment>
<dbReference type="PANTHER" id="PTHR30528">
    <property type="entry name" value="CYTOPLASMIC PROTEIN"/>
    <property type="match status" value="1"/>
</dbReference>